<dbReference type="InterPro" id="IPR020023">
    <property type="entry name" value="PseG"/>
</dbReference>
<dbReference type="OrthoDB" id="9805604at2"/>
<dbReference type="EMBL" id="FQXH01000010">
    <property type="protein sequence ID" value="SHH20848.1"/>
    <property type="molecule type" value="Genomic_DNA"/>
</dbReference>
<evidence type="ECO:0000313" key="4">
    <source>
        <dbReference type="EMBL" id="SHH20848.1"/>
    </source>
</evidence>
<dbReference type="SUPFAM" id="SSF53756">
    <property type="entry name" value="UDP-Glycosyltransferase/glycogen phosphorylase"/>
    <property type="match status" value="1"/>
</dbReference>
<keyword evidence="5" id="KW-1185">Reference proteome</keyword>
<dbReference type="Pfam" id="PF04101">
    <property type="entry name" value="Glyco_tran_28_C"/>
    <property type="match status" value="1"/>
</dbReference>
<dbReference type="PANTHER" id="PTHR21015:SF22">
    <property type="entry name" value="GLYCOSYLTRANSFERASE"/>
    <property type="match status" value="1"/>
</dbReference>
<dbReference type="GO" id="GO:0016758">
    <property type="term" value="F:hexosyltransferase activity"/>
    <property type="evidence" value="ECO:0007669"/>
    <property type="project" value="InterPro"/>
</dbReference>
<protein>
    <submittedName>
        <fullName evidence="4">UDP-2,4-diacetamido-2,4,6-trideoxy-beta-L-altropyranose hydrolase</fullName>
    </submittedName>
</protein>
<dbReference type="PANTHER" id="PTHR21015">
    <property type="entry name" value="UDP-N-ACETYLGLUCOSAMINE--N-ACETYLMURAMYL-(PENTAPEPTIDE) PYROPHOSPHORYL-UNDECAPRENOL N-ACETYLGLUCOSAMINE TRANSFERASE 1"/>
    <property type="match status" value="1"/>
</dbReference>
<dbReference type="NCBIfam" id="TIGR03590">
    <property type="entry name" value="PseG"/>
    <property type="match status" value="1"/>
</dbReference>
<evidence type="ECO:0000259" key="3">
    <source>
        <dbReference type="Pfam" id="PF04101"/>
    </source>
</evidence>
<feature type="domain" description="Glycosyl transferase family 28 C-terminal" evidence="3">
    <location>
        <begin position="185"/>
        <end position="278"/>
    </location>
</feature>
<reference evidence="5" key="1">
    <citation type="submission" date="2016-11" db="EMBL/GenBank/DDBJ databases">
        <authorList>
            <person name="Varghese N."/>
            <person name="Submissions S."/>
        </authorList>
    </citation>
    <scope>NUCLEOTIDE SEQUENCE [LARGE SCALE GENOMIC DNA]</scope>
    <source>
        <strain evidence="5">DSM 15285</strain>
    </source>
</reference>
<proteinExistence type="predicted"/>
<keyword evidence="4" id="KW-0378">Hydrolase</keyword>
<dbReference type="Gene3D" id="3.40.50.11190">
    <property type="match status" value="1"/>
</dbReference>
<dbReference type="AlphaFoldDB" id="A0A1M5R3W3"/>
<dbReference type="Proteomes" id="UP000242520">
    <property type="component" value="Unassembled WGS sequence"/>
</dbReference>
<evidence type="ECO:0000256" key="1">
    <source>
        <dbReference type="PIRSR" id="PIRSR620023-1"/>
    </source>
</evidence>
<dbReference type="GO" id="GO:0016787">
    <property type="term" value="F:hydrolase activity"/>
    <property type="evidence" value="ECO:0007669"/>
    <property type="project" value="UniProtKB-KW"/>
</dbReference>
<evidence type="ECO:0000256" key="2">
    <source>
        <dbReference type="PIRSR" id="PIRSR620023-2"/>
    </source>
</evidence>
<feature type="binding site" evidence="2">
    <location>
        <position position="250"/>
    </location>
    <ligand>
        <name>substrate</name>
    </ligand>
</feature>
<organism evidence="4 5">
    <name type="scientific">Tepidibacter thalassicus DSM 15285</name>
    <dbReference type="NCBI Taxonomy" id="1123350"/>
    <lineage>
        <taxon>Bacteria</taxon>
        <taxon>Bacillati</taxon>
        <taxon>Bacillota</taxon>
        <taxon>Clostridia</taxon>
        <taxon>Peptostreptococcales</taxon>
        <taxon>Peptostreptococcaceae</taxon>
        <taxon>Tepidibacter</taxon>
    </lineage>
</organism>
<dbReference type="Gene3D" id="3.40.50.2000">
    <property type="entry name" value="Glycogen Phosphorylase B"/>
    <property type="match status" value="1"/>
</dbReference>
<dbReference type="RefSeq" id="WP_072724661.1">
    <property type="nucleotide sequence ID" value="NZ_FQXH01000010.1"/>
</dbReference>
<sequence length="340" mass="38823">MKIAIRADGGQKIGMGHIMRCMALAKELKNYDFDIVFLTKKDEKVIEMIETNGFKYINISSNSLEEELIEVESIVNEERVEIIITDSYWLSDNYLHKLRKLVKLLISIDDNNLYKYPSHIVINGNVYAEDLKYKKIFDNTKFLLGGNYTLLREEFRNVSPVNINKEVRNILITMGGVDINNYTPFILDSLKNLDVKLNVIVGPGFKCIRELKCIANKNNNVNLIYNPTNMKDIMVENDIAISAAGSTTYELAVLGIPTILIVQADNQIKIAEKMSELNGMVNLGWFEDIKGIQLLDSVNYLIKNYSLRKYFNNKLSKLISSFGVENIRIHIGEYVKKCIG</sequence>
<gene>
    <name evidence="4" type="ORF">SAMN02744040_01225</name>
</gene>
<feature type="binding site" evidence="2">
    <location>
        <position position="152"/>
    </location>
    <ligand>
        <name>substrate</name>
    </ligand>
</feature>
<dbReference type="STRING" id="1123350.SAMN02744040_01225"/>
<dbReference type="InterPro" id="IPR007235">
    <property type="entry name" value="Glyco_trans_28_C"/>
</dbReference>
<name>A0A1M5R3W3_9FIRM</name>
<feature type="active site" description="Proton acceptor" evidence="1">
    <location>
        <position position="17"/>
    </location>
</feature>
<evidence type="ECO:0000313" key="5">
    <source>
        <dbReference type="Proteomes" id="UP000242520"/>
    </source>
</evidence>
<accession>A0A1M5R3W3</accession>